<keyword evidence="2" id="KW-1133">Transmembrane helix</keyword>
<evidence type="ECO:0000256" key="1">
    <source>
        <dbReference type="SAM" id="MobiDB-lite"/>
    </source>
</evidence>
<evidence type="ECO:0000313" key="3">
    <source>
        <dbReference type="EMBL" id="ABM38620.1"/>
    </source>
</evidence>
<dbReference type="RefSeq" id="WP_011802691.1">
    <property type="nucleotide sequence ID" value="NC_008781.1"/>
</dbReference>
<protein>
    <recommendedName>
        <fullName evidence="5">WYL domain-containing protein</fullName>
    </recommendedName>
</protein>
<keyword evidence="2" id="KW-0812">Transmembrane</keyword>
<keyword evidence="4" id="KW-1185">Reference proteome</keyword>
<reference evidence="4" key="1">
    <citation type="journal article" date="2009" name="Environ. Microbiol.">
        <title>The genome of Polaromonas naphthalenivorans strain CJ2, isolated from coal tar-contaminated sediment, reveals physiological and metabolic versatility and evolution through extensive horizontal gene transfer.</title>
        <authorList>
            <person name="Yagi J.M."/>
            <person name="Sims D."/>
            <person name="Brettin T."/>
            <person name="Bruce D."/>
            <person name="Madsen E.L."/>
        </authorList>
    </citation>
    <scope>NUCLEOTIDE SEQUENCE [LARGE SCALE GENOMIC DNA]</scope>
    <source>
        <strain evidence="4">CJ2</strain>
    </source>
</reference>
<dbReference type="KEGG" id="pna:Pnap_3323"/>
<evidence type="ECO:0000313" key="4">
    <source>
        <dbReference type="Proteomes" id="UP000000644"/>
    </source>
</evidence>
<dbReference type="HOGENOM" id="CLU_1936131_0_0_4"/>
<dbReference type="EMBL" id="CP000529">
    <property type="protein sequence ID" value="ABM38620.1"/>
    <property type="molecule type" value="Genomic_DNA"/>
</dbReference>
<feature type="transmembrane region" description="Helical" evidence="2">
    <location>
        <begin position="6"/>
        <end position="22"/>
    </location>
</feature>
<evidence type="ECO:0000256" key="2">
    <source>
        <dbReference type="SAM" id="Phobius"/>
    </source>
</evidence>
<proteinExistence type="predicted"/>
<keyword evidence="2" id="KW-0472">Membrane</keyword>
<dbReference type="OrthoDB" id="8549735at2"/>
<organism evidence="3 4">
    <name type="scientific">Polaromonas naphthalenivorans (strain CJ2)</name>
    <dbReference type="NCBI Taxonomy" id="365044"/>
    <lineage>
        <taxon>Bacteria</taxon>
        <taxon>Pseudomonadati</taxon>
        <taxon>Pseudomonadota</taxon>
        <taxon>Betaproteobacteria</taxon>
        <taxon>Burkholderiales</taxon>
        <taxon>Comamonadaceae</taxon>
        <taxon>Polaromonas</taxon>
    </lineage>
</organism>
<name>A1VSJ2_POLNA</name>
<dbReference type="Proteomes" id="UP000000644">
    <property type="component" value="Chromosome"/>
</dbReference>
<gene>
    <name evidence="3" type="ordered locus">Pnap_3323</name>
</gene>
<sequence>MAWYEWLMIAVIFAAWQRLWFIKRRGQRSDFSKEGRHYEDAGDDGGNPSLHGKGKFRIRYTDADGQSTQRDITVQPFSSTPRKFSAHCHLRNATRTFIFDRIVQVIDLDTGEVLSNADFFRRVHKCSRLP</sequence>
<feature type="region of interest" description="Disordered" evidence="1">
    <location>
        <begin position="33"/>
        <end position="54"/>
    </location>
</feature>
<dbReference type="AlphaFoldDB" id="A1VSJ2"/>
<accession>A1VSJ2</accession>
<evidence type="ECO:0008006" key="5">
    <source>
        <dbReference type="Google" id="ProtNLM"/>
    </source>
</evidence>